<comment type="catalytic activity">
    <reaction evidence="17">
        <text>gamma-carotene = all-trans-beta-carotene</text>
        <dbReference type="Rhea" id="RHEA:32239"/>
        <dbReference type="ChEBI" id="CHEBI:17579"/>
        <dbReference type="ChEBI" id="CHEBI:27740"/>
        <dbReference type="EC" id="5.5.1.19"/>
    </reaction>
</comment>
<evidence type="ECO:0000256" key="9">
    <source>
        <dbReference type="ARBA" id="ARBA00018909"/>
    </source>
</evidence>
<evidence type="ECO:0000256" key="7">
    <source>
        <dbReference type="ARBA" id="ARBA00012242"/>
    </source>
</evidence>
<evidence type="ECO:0000256" key="17">
    <source>
        <dbReference type="ARBA" id="ARBA00029313"/>
    </source>
</evidence>
<feature type="transmembrane region" description="Helical" evidence="19">
    <location>
        <begin position="221"/>
        <end position="246"/>
    </location>
</feature>
<keyword evidence="12" id="KW-0125">Carotenoid biosynthesis</keyword>
<feature type="transmembrane region" description="Helical" evidence="19">
    <location>
        <begin position="6"/>
        <end position="24"/>
    </location>
</feature>
<dbReference type="CDD" id="cd00683">
    <property type="entry name" value="Trans_IPPS_HH"/>
    <property type="match status" value="1"/>
</dbReference>
<keyword evidence="10" id="KW-0808">Transferase</keyword>
<protein>
    <recommendedName>
        <fullName evidence="9">Bifunctional lycopene cyclase/phytoene synthase</fullName>
        <ecNumber evidence="8">2.5.1.32</ecNumber>
        <ecNumber evidence="7">5.5.1.19</ecNumber>
    </recommendedName>
</protein>
<dbReference type="GO" id="GO:0045436">
    <property type="term" value="F:lycopene beta cyclase activity"/>
    <property type="evidence" value="ECO:0007669"/>
    <property type="project" value="UniProtKB-ARBA"/>
</dbReference>
<feature type="transmembrane region" description="Helical" evidence="19">
    <location>
        <begin position="143"/>
        <end position="164"/>
    </location>
</feature>
<evidence type="ECO:0000256" key="19">
    <source>
        <dbReference type="SAM" id="Phobius"/>
    </source>
</evidence>
<organism evidence="20 21">
    <name type="scientific">Gomphillus americanus</name>
    <dbReference type="NCBI Taxonomy" id="1940652"/>
    <lineage>
        <taxon>Eukaryota</taxon>
        <taxon>Fungi</taxon>
        <taxon>Dikarya</taxon>
        <taxon>Ascomycota</taxon>
        <taxon>Pezizomycotina</taxon>
        <taxon>Lecanoromycetes</taxon>
        <taxon>OSLEUM clade</taxon>
        <taxon>Ostropomycetidae</taxon>
        <taxon>Ostropales</taxon>
        <taxon>Graphidaceae</taxon>
        <taxon>Gomphilloideae</taxon>
        <taxon>Gomphillus</taxon>
    </lineage>
</organism>
<gene>
    <name evidence="20" type="ORF">GOMPHAMPRED_003888</name>
</gene>
<comment type="catalytic activity">
    <reaction evidence="1">
        <text>2 (2E,6E,10E)-geranylgeranyl diphosphate = 15-cis-phytoene + 2 diphosphate</text>
        <dbReference type="Rhea" id="RHEA:34475"/>
        <dbReference type="ChEBI" id="CHEBI:27787"/>
        <dbReference type="ChEBI" id="CHEBI:33019"/>
        <dbReference type="ChEBI" id="CHEBI:58756"/>
        <dbReference type="EC" id="2.5.1.32"/>
    </reaction>
</comment>
<dbReference type="GO" id="GO:0016872">
    <property type="term" value="F:intramolecular lyase activity"/>
    <property type="evidence" value="ECO:0007669"/>
    <property type="project" value="InterPro"/>
</dbReference>
<evidence type="ECO:0000256" key="10">
    <source>
        <dbReference type="ARBA" id="ARBA00022679"/>
    </source>
</evidence>
<accession>A0A8H3FKK2</accession>
<comment type="similarity">
    <text evidence="6">In the C-terminal section; belongs to the phytoene/squalene synthase family.</text>
</comment>
<evidence type="ECO:0000256" key="8">
    <source>
        <dbReference type="ARBA" id="ARBA00012396"/>
    </source>
</evidence>
<evidence type="ECO:0000256" key="15">
    <source>
        <dbReference type="ARBA" id="ARBA00023235"/>
    </source>
</evidence>
<dbReference type="UniPathway" id="UPA00799">
    <property type="reaction ID" value="UER00773"/>
</dbReference>
<comment type="subcellular location">
    <subcellularLocation>
        <location evidence="2">Membrane</location>
        <topology evidence="2">Multi-pass membrane protein</topology>
    </subcellularLocation>
</comment>
<evidence type="ECO:0000313" key="21">
    <source>
        <dbReference type="Proteomes" id="UP000664169"/>
    </source>
</evidence>
<evidence type="ECO:0000256" key="14">
    <source>
        <dbReference type="ARBA" id="ARBA00023136"/>
    </source>
</evidence>
<reference evidence="20" key="1">
    <citation type="submission" date="2021-03" db="EMBL/GenBank/DDBJ databases">
        <authorList>
            <person name="Tagirdzhanova G."/>
        </authorList>
    </citation>
    <scope>NUCLEOTIDE SEQUENCE</scope>
</reference>
<keyword evidence="11 19" id="KW-0812">Transmembrane</keyword>
<keyword evidence="13 19" id="KW-1133">Transmembrane helix</keyword>
<dbReference type="InterPro" id="IPR008949">
    <property type="entry name" value="Isoprenoid_synthase_dom_sf"/>
</dbReference>
<evidence type="ECO:0000256" key="11">
    <source>
        <dbReference type="ARBA" id="ARBA00022692"/>
    </source>
</evidence>
<dbReference type="InterPro" id="IPR002060">
    <property type="entry name" value="Squ/phyt_synthse"/>
</dbReference>
<dbReference type="InterPro" id="IPR017825">
    <property type="entry name" value="Lycopene_cyclase_dom"/>
</dbReference>
<dbReference type="GO" id="GO:0051996">
    <property type="term" value="F:squalene synthase [NAD(P)H] activity"/>
    <property type="evidence" value="ECO:0007669"/>
    <property type="project" value="InterPro"/>
</dbReference>
<evidence type="ECO:0000256" key="3">
    <source>
        <dbReference type="ARBA" id="ARBA00005089"/>
    </source>
</evidence>
<dbReference type="SFLD" id="SFLDS00005">
    <property type="entry name" value="Isoprenoid_Synthase_Type_I"/>
    <property type="match status" value="1"/>
</dbReference>
<evidence type="ECO:0000256" key="18">
    <source>
        <dbReference type="ARBA" id="ARBA00029335"/>
    </source>
</evidence>
<comment type="similarity">
    <text evidence="5">In the N-terminal section; belongs to the lycopene beta-cyclase family.</text>
</comment>
<evidence type="ECO:0000256" key="16">
    <source>
        <dbReference type="ARBA" id="ARBA00023268"/>
    </source>
</evidence>
<dbReference type="GO" id="GO:0004311">
    <property type="term" value="F:geranylgeranyl diphosphate synthase activity"/>
    <property type="evidence" value="ECO:0007669"/>
    <property type="project" value="InterPro"/>
</dbReference>
<dbReference type="SUPFAM" id="SSF48576">
    <property type="entry name" value="Terpenoid synthases"/>
    <property type="match status" value="1"/>
</dbReference>
<keyword evidence="16" id="KW-0511">Multifunctional enzyme</keyword>
<evidence type="ECO:0000256" key="4">
    <source>
        <dbReference type="ARBA" id="ARBA00005172"/>
    </source>
</evidence>
<dbReference type="EMBL" id="CAJPDQ010000023">
    <property type="protein sequence ID" value="CAF9925440.1"/>
    <property type="molecule type" value="Genomic_DNA"/>
</dbReference>
<evidence type="ECO:0000256" key="13">
    <source>
        <dbReference type="ARBA" id="ARBA00022989"/>
    </source>
</evidence>
<dbReference type="InterPro" id="IPR019845">
    <property type="entry name" value="Squalene/phytoene_synthase_CS"/>
</dbReference>
<evidence type="ECO:0000313" key="20">
    <source>
        <dbReference type="EMBL" id="CAF9925440.1"/>
    </source>
</evidence>
<dbReference type="EC" id="5.5.1.19" evidence="7"/>
<dbReference type="PANTHER" id="PTHR31480">
    <property type="entry name" value="BIFUNCTIONAL LYCOPENE CYCLASE/PHYTOENE SYNTHASE"/>
    <property type="match status" value="1"/>
</dbReference>
<dbReference type="GO" id="GO:0016117">
    <property type="term" value="P:carotenoid biosynthetic process"/>
    <property type="evidence" value="ECO:0007669"/>
    <property type="project" value="UniProtKB-KW"/>
</dbReference>
<proteinExistence type="inferred from homology"/>
<evidence type="ECO:0000256" key="6">
    <source>
        <dbReference type="ARBA" id="ARBA00008406"/>
    </source>
</evidence>
<feature type="transmembrane region" description="Helical" evidence="19">
    <location>
        <begin position="36"/>
        <end position="55"/>
    </location>
</feature>
<comment type="pathway">
    <text evidence="3">Carotenoid biosynthesis; beta-carotene biosynthesis.</text>
</comment>
<dbReference type="EC" id="2.5.1.32" evidence="8"/>
<dbReference type="SFLD" id="SFLDG01212">
    <property type="entry name" value="Phytoene_synthase_like"/>
    <property type="match status" value="1"/>
</dbReference>
<evidence type="ECO:0000256" key="1">
    <source>
        <dbReference type="ARBA" id="ARBA00001805"/>
    </source>
</evidence>
<dbReference type="UniPathway" id="UPA00802"/>
<evidence type="ECO:0000256" key="12">
    <source>
        <dbReference type="ARBA" id="ARBA00022746"/>
    </source>
</evidence>
<dbReference type="SFLD" id="SFLDG01018">
    <property type="entry name" value="Squalene/Phytoene_Synthase_Lik"/>
    <property type="match status" value="1"/>
</dbReference>
<comment type="catalytic activity">
    <reaction evidence="18">
        <text>all-trans-lycopene = gamma-carotene</text>
        <dbReference type="Rhea" id="RHEA:32219"/>
        <dbReference type="ChEBI" id="CHEBI:15948"/>
        <dbReference type="ChEBI" id="CHEBI:27740"/>
        <dbReference type="EC" id="5.5.1.19"/>
    </reaction>
</comment>
<feature type="transmembrane region" description="Helical" evidence="19">
    <location>
        <begin position="118"/>
        <end position="137"/>
    </location>
</feature>
<dbReference type="InterPro" id="IPR033904">
    <property type="entry name" value="Trans_IPPS_HH"/>
</dbReference>
<sequence>MGYDYALVHLYYTIPPAVLLTALYKPLLTSTDVYKILFLIFIAVTATIPWDSYLIRHNVWSYPSDAIVGPTLFRIPAEELFFFIIQTYNTTLIYLFLSKPIFHPIYLKSRRTDDWINAKWVGGALILGALAYGWLLVAQHGKGFYMGLILVWATPFVLLLWILAYQLICGLPWTQTLLPVLVPTFYLWVIDTIALRRGTWIIESGTKLGVQVWRGLEIEEAVFFLATNLLIVLGLVAFDNALAILISFPKLYPTITSTPSPALLVRALLMPSTKYDQKRLDGFQDALKTLKRKSRSFYLASAVFQGRLRVDLMLLYSFCRVADDLVDNAKSDVDARKSISKLRDFLDTSYAGKNVAQLGTIISSFPESSQLALELLPTQYLPPGPFYALLKGFEMDLEFSNFFPIQDHTTLELYGARVAGTVAELIIELVYYHTASQTSPAQRRQIVHAGNTMGVALQLVNIARDIQTDAKIDRVYIPTDWLKEQNLTPKDIIRNPERPEMIDLRQRLLKYAMDLYYAARPKIDMLPRDARGPMRVAVESYMEIGRVLQGPTYQVKAGRATVPKLRRIIVAWKALCT</sequence>
<dbReference type="AlphaFoldDB" id="A0A8H3FKK2"/>
<comment type="caution">
    <text evidence="20">The sequence shown here is derived from an EMBL/GenBank/DDBJ whole genome shotgun (WGS) entry which is preliminary data.</text>
</comment>
<dbReference type="Pfam" id="PF00494">
    <property type="entry name" value="SQS_PSY"/>
    <property type="match status" value="1"/>
</dbReference>
<keyword evidence="15" id="KW-0413">Isomerase</keyword>
<dbReference type="NCBIfam" id="TIGR03462">
    <property type="entry name" value="CarR_dom_SF"/>
    <property type="match status" value="2"/>
</dbReference>
<evidence type="ECO:0000256" key="5">
    <source>
        <dbReference type="ARBA" id="ARBA00008247"/>
    </source>
</evidence>
<dbReference type="OrthoDB" id="6600518at2759"/>
<dbReference type="InterPro" id="IPR044843">
    <property type="entry name" value="Trans_IPPS_bact-type"/>
</dbReference>
<dbReference type="Gene3D" id="1.10.600.10">
    <property type="entry name" value="Farnesyl Diphosphate Synthase"/>
    <property type="match status" value="1"/>
</dbReference>
<name>A0A8H3FKK2_9LECA</name>
<comment type="pathway">
    <text evidence="4">Carotenoid biosynthesis; phytoene biosynthesis; all-trans-phytoene from geranylgeranyl diphosphate: step 1/1.</text>
</comment>
<feature type="transmembrane region" description="Helical" evidence="19">
    <location>
        <begin position="80"/>
        <end position="97"/>
    </location>
</feature>
<evidence type="ECO:0000256" key="2">
    <source>
        <dbReference type="ARBA" id="ARBA00004141"/>
    </source>
</evidence>
<dbReference type="PROSITE" id="PS01045">
    <property type="entry name" value="SQUALEN_PHYTOEN_SYN_2"/>
    <property type="match status" value="1"/>
</dbReference>
<keyword evidence="14 19" id="KW-0472">Membrane</keyword>
<dbReference type="Proteomes" id="UP000664169">
    <property type="component" value="Unassembled WGS sequence"/>
</dbReference>
<dbReference type="GO" id="GO:0016020">
    <property type="term" value="C:membrane"/>
    <property type="evidence" value="ECO:0007669"/>
    <property type="project" value="UniProtKB-SubCell"/>
</dbReference>
<keyword evidence="21" id="KW-1185">Reference proteome</keyword>